<dbReference type="InterPro" id="IPR001878">
    <property type="entry name" value="Znf_CCHC"/>
</dbReference>
<sequence length="146" mass="16536">MTVHVFNPRVPEQDILTFLTRFVDVQSVGQKVTDGLNIWTCKRRYLVRLRSNSLEEDGVSHPPAYFSIGPSRGYLFYPGQPLTCKKCFQRGHKAVDCTRAFCRKCKAADHETANCGKLSTCNLCGSMDHVYRSCPRKQKSFAAIVK</sequence>
<dbReference type="GO" id="GO:0008270">
    <property type="term" value="F:zinc ion binding"/>
    <property type="evidence" value="ECO:0007669"/>
    <property type="project" value="InterPro"/>
</dbReference>
<dbReference type="SUPFAM" id="SSF57756">
    <property type="entry name" value="Retrovirus zinc finger-like domains"/>
    <property type="match status" value="1"/>
</dbReference>
<dbReference type="Gene3D" id="4.10.60.10">
    <property type="entry name" value="Zinc finger, CCHC-type"/>
    <property type="match status" value="1"/>
</dbReference>
<dbReference type="InterPro" id="IPR057811">
    <property type="entry name" value="RBD_ZCCHC3_2nd"/>
</dbReference>
<dbReference type="PANTHER" id="PTHR46486">
    <property type="entry name" value="CCHC-TYPE DOMAIN-CONTAINING PROTEIN"/>
    <property type="match status" value="1"/>
</dbReference>
<dbReference type="Proteomes" id="UP000018468">
    <property type="component" value="Unassembled WGS sequence"/>
</dbReference>
<name>W5LWX5_LEPOC</name>
<feature type="domain" description="CCHC-type" evidence="1">
    <location>
        <begin position="101"/>
        <end position="117"/>
    </location>
</feature>
<dbReference type="InterPro" id="IPR036875">
    <property type="entry name" value="Znf_CCHC_sf"/>
</dbReference>
<dbReference type="Ensembl" id="ENSLOCT00000000634.1">
    <property type="protein sequence ID" value="ENSLOCP00000000632.1"/>
    <property type="gene ID" value="ENSLOCG00000000573.1"/>
</dbReference>
<dbReference type="eggNOG" id="KOG4400">
    <property type="taxonomic scope" value="Eukaryota"/>
</dbReference>
<evidence type="ECO:0000313" key="3">
    <source>
        <dbReference type="Proteomes" id="UP000018468"/>
    </source>
</evidence>
<protein>
    <recommendedName>
        <fullName evidence="1">CCHC-type domain-containing protein</fullName>
    </recommendedName>
</protein>
<dbReference type="GeneTree" id="ENSGT00530000063983"/>
<dbReference type="AlphaFoldDB" id="W5LWX5"/>
<reference evidence="2" key="2">
    <citation type="submission" date="2025-08" db="UniProtKB">
        <authorList>
            <consortium name="Ensembl"/>
        </authorList>
    </citation>
    <scope>IDENTIFICATION</scope>
</reference>
<dbReference type="PANTHER" id="PTHR46486:SF1">
    <property type="entry name" value="CCHC-TYPE DOMAIN-CONTAINING PROTEIN"/>
    <property type="match status" value="1"/>
</dbReference>
<dbReference type="GO" id="GO:0003676">
    <property type="term" value="F:nucleic acid binding"/>
    <property type="evidence" value="ECO:0007669"/>
    <property type="project" value="InterPro"/>
</dbReference>
<keyword evidence="3" id="KW-1185">Reference proteome</keyword>
<dbReference type="HOGENOM" id="CLU_045922_2_0_1"/>
<dbReference type="Pfam" id="PF23058">
    <property type="entry name" value="RBD_ZCCHC3_2nd"/>
    <property type="match status" value="1"/>
</dbReference>
<accession>W5LWX5</accession>
<feature type="domain" description="CCHC-type" evidence="1">
    <location>
        <begin position="83"/>
        <end position="99"/>
    </location>
</feature>
<proteinExistence type="predicted"/>
<evidence type="ECO:0000313" key="2">
    <source>
        <dbReference type="Ensembl" id="ENSLOCP00000000632.1"/>
    </source>
</evidence>
<organism evidence="2 3">
    <name type="scientific">Lepisosteus oculatus</name>
    <name type="common">Spotted gar</name>
    <dbReference type="NCBI Taxonomy" id="7918"/>
    <lineage>
        <taxon>Eukaryota</taxon>
        <taxon>Metazoa</taxon>
        <taxon>Chordata</taxon>
        <taxon>Craniata</taxon>
        <taxon>Vertebrata</taxon>
        <taxon>Euteleostomi</taxon>
        <taxon>Actinopterygii</taxon>
        <taxon>Neopterygii</taxon>
        <taxon>Holostei</taxon>
        <taxon>Semionotiformes</taxon>
        <taxon>Lepisosteidae</taxon>
        <taxon>Lepisosteus</taxon>
    </lineage>
</organism>
<reference evidence="2" key="3">
    <citation type="submission" date="2025-09" db="UniProtKB">
        <authorList>
            <consortium name="Ensembl"/>
        </authorList>
    </citation>
    <scope>IDENTIFICATION</scope>
</reference>
<feature type="domain" description="CCHC-type" evidence="1">
    <location>
        <begin position="120"/>
        <end position="136"/>
    </location>
</feature>
<evidence type="ECO:0000259" key="1">
    <source>
        <dbReference type="SMART" id="SM00343"/>
    </source>
</evidence>
<dbReference type="STRING" id="7918.ENSLOCP00000000632"/>
<dbReference type="SMART" id="SM00343">
    <property type="entry name" value="ZnF_C2HC"/>
    <property type="match status" value="3"/>
</dbReference>
<reference evidence="3" key="1">
    <citation type="submission" date="2011-12" db="EMBL/GenBank/DDBJ databases">
        <title>The Draft Genome of Lepisosteus oculatus.</title>
        <authorList>
            <consortium name="The Broad Institute Genome Assembly &amp; Analysis Group"/>
            <consortium name="Computational R&amp;D Group"/>
            <consortium name="and Sequencing Platform"/>
            <person name="Di Palma F."/>
            <person name="Alfoldi J."/>
            <person name="Johnson J."/>
            <person name="Berlin A."/>
            <person name="Gnerre S."/>
            <person name="Jaffe D."/>
            <person name="MacCallum I."/>
            <person name="Young S."/>
            <person name="Walker B.J."/>
            <person name="Lander E.S."/>
            <person name="Lindblad-Toh K."/>
        </authorList>
    </citation>
    <scope>NUCLEOTIDE SEQUENCE [LARGE SCALE GENOMIC DNA]</scope>
</reference>
<dbReference type="InParanoid" id="W5LWX5"/>